<dbReference type="GO" id="GO:0016020">
    <property type="term" value="C:membrane"/>
    <property type="evidence" value="ECO:0007669"/>
    <property type="project" value="UniProtKB-SubCell"/>
</dbReference>
<organism evidence="7 8">
    <name type="scientific">Salix dunnii</name>
    <dbReference type="NCBI Taxonomy" id="1413687"/>
    <lineage>
        <taxon>Eukaryota</taxon>
        <taxon>Viridiplantae</taxon>
        <taxon>Streptophyta</taxon>
        <taxon>Embryophyta</taxon>
        <taxon>Tracheophyta</taxon>
        <taxon>Spermatophyta</taxon>
        <taxon>Magnoliopsida</taxon>
        <taxon>eudicotyledons</taxon>
        <taxon>Gunneridae</taxon>
        <taxon>Pentapetalae</taxon>
        <taxon>rosids</taxon>
        <taxon>fabids</taxon>
        <taxon>Malpighiales</taxon>
        <taxon>Salicaceae</taxon>
        <taxon>Saliceae</taxon>
        <taxon>Salix</taxon>
    </lineage>
</organism>
<dbReference type="PANTHER" id="PTHR31419">
    <property type="entry name" value="PROTEIN PIN-LIKES 2"/>
    <property type="match status" value="1"/>
</dbReference>
<protein>
    <submittedName>
        <fullName evidence="7">Uncharacterized protein</fullName>
    </submittedName>
</protein>
<dbReference type="Proteomes" id="UP000657918">
    <property type="component" value="Chromosome 4"/>
</dbReference>
<name>A0A835N2R0_9ROSI</name>
<dbReference type="GO" id="GO:0080162">
    <property type="term" value="P:endoplasmic reticulum to cytosol auxin transport"/>
    <property type="evidence" value="ECO:0007669"/>
    <property type="project" value="InterPro"/>
</dbReference>
<sequence>MIKPPLEQYEIVDEVIEIDLVPVDPNKPLLVEAELPGIEEMETEHSKTPFSPRIFNSVSGTSETNFPDLETIEEGRVEGGESSSKPIWRCLAEPRVDRKIRVVAEQTPIHHILQPPTVASFLSIVIGAIPSFKHMVYGAHAPLEGPNESKLGIRTEIDIIVARLLVFPVIGIGVIYLADKWDLLIAGDRLYQFVLLLQYTTPCAILLRVIASMRGYAVKEALALLFWQHVCAMFIFMDHRLGVVKEFKLSIYRENDDVESAIGNGKASDDAKKHQQFLKMQLRSLQTTTDRILLIMDSFAFLCFKYDGLRA</sequence>
<keyword evidence="2 6" id="KW-0812">Transmembrane</keyword>
<keyword evidence="3 6" id="KW-1133">Transmembrane helix</keyword>
<dbReference type="InterPro" id="IPR004776">
    <property type="entry name" value="Mem_transp_PIN-like"/>
</dbReference>
<dbReference type="OrthoDB" id="191139at2759"/>
<evidence type="ECO:0000256" key="1">
    <source>
        <dbReference type="ARBA" id="ARBA00004141"/>
    </source>
</evidence>
<dbReference type="Pfam" id="PF03547">
    <property type="entry name" value="Mem_trans"/>
    <property type="match status" value="1"/>
</dbReference>
<feature type="transmembrane region" description="Helical" evidence="6">
    <location>
        <begin position="190"/>
        <end position="209"/>
    </location>
</feature>
<dbReference type="AlphaFoldDB" id="A0A835N2R0"/>
<reference evidence="7 8" key="1">
    <citation type="submission" date="2020-10" db="EMBL/GenBank/DDBJ databases">
        <title>Plant Genome Project.</title>
        <authorList>
            <person name="Zhang R.-G."/>
        </authorList>
    </citation>
    <scope>NUCLEOTIDE SEQUENCE [LARGE SCALE GENOMIC DNA]</scope>
    <source>
        <strain evidence="7">FAFU-HL-1</strain>
        <tissue evidence="7">Leaf</tissue>
    </source>
</reference>
<comment type="subcellular location">
    <subcellularLocation>
        <location evidence="1">Membrane</location>
        <topology evidence="1">Multi-pass membrane protein</topology>
    </subcellularLocation>
</comment>
<feature type="transmembrane region" description="Helical" evidence="6">
    <location>
        <begin position="160"/>
        <end position="178"/>
    </location>
</feature>
<comment type="caution">
    <text evidence="7">The sequence shown here is derived from an EMBL/GenBank/DDBJ whole genome shotgun (WGS) entry which is preliminary data.</text>
</comment>
<evidence type="ECO:0000256" key="4">
    <source>
        <dbReference type="ARBA" id="ARBA00023136"/>
    </source>
</evidence>
<accession>A0A835N2R0</accession>
<evidence type="ECO:0000256" key="5">
    <source>
        <dbReference type="ARBA" id="ARBA00023294"/>
    </source>
</evidence>
<evidence type="ECO:0000256" key="3">
    <source>
        <dbReference type="ARBA" id="ARBA00022989"/>
    </source>
</evidence>
<keyword evidence="8" id="KW-1185">Reference proteome</keyword>
<evidence type="ECO:0000313" key="8">
    <source>
        <dbReference type="Proteomes" id="UP000657918"/>
    </source>
</evidence>
<dbReference type="PANTHER" id="PTHR31419:SF8">
    <property type="entry name" value="PROTEIN PIN-LIKES 2-LIKE"/>
    <property type="match status" value="1"/>
</dbReference>
<gene>
    <name evidence="7" type="ORF">SADUNF_Sadunf04G0065200</name>
</gene>
<evidence type="ECO:0000256" key="6">
    <source>
        <dbReference type="SAM" id="Phobius"/>
    </source>
</evidence>
<keyword evidence="4 6" id="KW-0472">Membrane</keyword>
<dbReference type="InterPro" id="IPR039305">
    <property type="entry name" value="PILS2/6"/>
</dbReference>
<keyword evidence="5" id="KW-0927">Auxin signaling pathway</keyword>
<dbReference type="EMBL" id="JADGMS010000004">
    <property type="protein sequence ID" value="KAF9683931.1"/>
    <property type="molecule type" value="Genomic_DNA"/>
</dbReference>
<dbReference type="GO" id="GO:0009734">
    <property type="term" value="P:auxin-activated signaling pathway"/>
    <property type="evidence" value="ECO:0007669"/>
    <property type="project" value="UniProtKB-KW"/>
</dbReference>
<proteinExistence type="predicted"/>
<evidence type="ECO:0000256" key="2">
    <source>
        <dbReference type="ARBA" id="ARBA00022692"/>
    </source>
</evidence>
<feature type="transmembrane region" description="Helical" evidence="6">
    <location>
        <begin position="221"/>
        <end position="237"/>
    </location>
</feature>
<evidence type="ECO:0000313" key="7">
    <source>
        <dbReference type="EMBL" id="KAF9683931.1"/>
    </source>
</evidence>